<organism evidence="2 3">
    <name type="scientific">Alligator mississippiensis</name>
    <name type="common">American alligator</name>
    <dbReference type="NCBI Taxonomy" id="8496"/>
    <lineage>
        <taxon>Eukaryota</taxon>
        <taxon>Metazoa</taxon>
        <taxon>Chordata</taxon>
        <taxon>Craniata</taxon>
        <taxon>Vertebrata</taxon>
        <taxon>Euteleostomi</taxon>
        <taxon>Archelosauria</taxon>
        <taxon>Archosauria</taxon>
        <taxon>Crocodylia</taxon>
        <taxon>Alligatoridae</taxon>
        <taxon>Alligatorinae</taxon>
        <taxon>Alligator</taxon>
    </lineage>
</organism>
<sequence length="78" mass="8947">MWNRADGEFRVQFLALKCEWMEALWEQNAILARAVQAMDDDYCVLDTILALVVSFVLPSAWLLIVVLPTPWQPPATQQ</sequence>
<feature type="transmembrane region" description="Helical" evidence="1">
    <location>
        <begin position="48"/>
        <end position="67"/>
    </location>
</feature>
<keyword evidence="1" id="KW-1133">Transmembrane helix</keyword>
<keyword evidence="1" id="KW-0472">Membrane</keyword>
<evidence type="ECO:0000313" key="2">
    <source>
        <dbReference type="EMBL" id="KYO37261.1"/>
    </source>
</evidence>
<gene>
    <name evidence="2" type="ORF">Y1Q_0008951</name>
</gene>
<proteinExistence type="predicted"/>
<dbReference type="Proteomes" id="UP000050525">
    <property type="component" value="Unassembled WGS sequence"/>
</dbReference>
<comment type="caution">
    <text evidence="2">The sequence shown here is derived from an EMBL/GenBank/DDBJ whole genome shotgun (WGS) entry which is preliminary data.</text>
</comment>
<accession>A0A151NKC5</accession>
<evidence type="ECO:0000313" key="3">
    <source>
        <dbReference type="Proteomes" id="UP000050525"/>
    </source>
</evidence>
<reference evidence="2 3" key="1">
    <citation type="journal article" date="2012" name="Genome Biol.">
        <title>Sequencing three crocodilian genomes to illuminate the evolution of archosaurs and amniotes.</title>
        <authorList>
            <person name="St John J.A."/>
            <person name="Braun E.L."/>
            <person name="Isberg S.R."/>
            <person name="Miles L.G."/>
            <person name="Chong A.Y."/>
            <person name="Gongora J."/>
            <person name="Dalzell P."/>
            <person name="Moran C."/>
            <person name="Bed'hom B."/>
            <person name="Abzhanov A."/>
            <person name="Burgess S.C."/>
            <person name="Cooksey A.M."/>
            <person name="Castoe T.A."/>
            <person name="Crawford N.G."/>
            <person name="Densmore L.D."/>
            <person name="Drew J.C."/>
            <person name="Edwards S.V."/>
            <person name="Faircloth B.C."/>
            <person name="Fujita M.K."/>
            <person name="Greenwold M.J."/>
            <person name="Hoffmann F.G."/>
            <person name="Howard J.M."/>
            <person name="Iguchi T."/>
            <person name="Janes D.E."/>
            <person name="Khan S.Y."/>
            <person name="Kohno S."/>
            <person name="de Koning A.J."/>
            <person name="Lance S.L."/>
            <person name="McCarthy F.M."/>
            <person name="McCormack J.E."/>
            <person name="Merchant M.E."/>
            <person name="Peterson D.G."/>
            <person name="Pollock D.D."/>
            <person name="Pourmand N."/>
            <person name="Raney B.J."/>
            <person name="Roessler K.A."/>
            <person name="Sanford J.R."/>
            <person name="Sawyer R.H."/>
            <person name="Schmidt C.J."/>
            <person name="Triplett E.W."/>
            <person name="Tuberville T.D."/>
            <person name="Venegas-Anaya M."/>
            <person name="Howard J.T."/>
            <person name="Jarvis E.D."/>
            <person name="Guillette L.J.Jr."/>
            <person name="Glenn T.C."/>
            <person name="Green R.E."/>
            <person name="Ray D.A."/>
        </authorList>
    </citation>
    <scope>NUCLEOTIDE SEQUENCE [LARGE SCALE GENOMIC DNA]</scope>
    <source>
        <strain evidence="2">KSC_2009_1</strain>
    </source>
</reference>
<evidence type="ECO:0000256" key="1">
    <source>
        <dbReference type="SAM" id="Phobius"/>
    </source>
</evidence>
<keyword evidence="1" id="KW-0812">Transmembrane</keyword>
<dbReference type="AlphaFoldDB" id="A0A151NKC5"/>
<dbReference type="EMBL" id="AKHW03002792">
    <property type="protein sequence ID" value="KYO37261.1"/>
    <property type="molecule type" value="Genomic_DNA"/>
</dbReference>
<keyword evidence="3" id="KW-1185">Reference proteome</keyword>
<name>A0A151NKC5_ALLMI</name>
<protein>
    <submittedName>
        <fullName evidence="2">Uncharacterized protein</fullName>
    </submittedName>
</protein>